<dbReference type="EMBL" id="BJZQ01000001">
    <property type="protein sequence ID" value="GEO88189.1"/>
    <property type="molecule type" value="Genomic_DNA"/>
</dbReference>
<keyword evidence="2" id="KW-1185">Reference proteome</keyword>
<evidence type="ECO:0000313" key="2">
    <source>
        <dbReference type="Proteomes" id="UP000321769"/>
    </source>
</evidence>
<name>A0A512HRV5_9ACTN</name>
<dbReference type="Proteomes" id="UP000321769">
    <property type="component" value="Unassembled WGS sequence"/>
</dbReference>
<protein>
    <recommendedName>
        <fullName evidence="3">Helix-turn-helix domain-containing protein</fullName>
    </recommendedName>
</protein>
<reference evidence="1 2" key="1">
    <citation type="submission" date="2019-07" db="EMBL/GenBank/DDBJ databases">
        <title>Whole genome shotgun sequence of Aeromicrobium flavum NBRC 107625.</title>
        <authorList>
            <person name="Hosoyama A."/>
            <person name="Uohara A."/>
            <person name="Ohji S."/>
            <person name="Ichikawa N."/>
        </authorList>
    </citation>
    <scope>NUCLEOTIDE SEQUENCE [LARGE SCALE GENOMIC DNA]</scope>
    <source>
        <strain evidence="1 2">NBRC 107625</strain>
    </source>
</reference>
<dbReference type="OrthoDB" id="4558036at2"/>
<accession>A0A512HRV5</accession>
<dbReference type="AlphaFoldDB" id="A0A512HRV5"/>
<proteinExistence type="predicted"/>
<sequence>MEYIEDRGREFLTVPEAAELTGHARLTVDRAIADGTLQYVAVAPVGRHIVKVLKKHDVLAWFIDPRRERRSDFVARRDARLAELIEADHLFAAELADARSAHLIPA</sequence>
<organism evidence="1 2">
    <name type="scientific">Aeromicrobium flavum</name>
    <dbReference type="NCBI Taxonomy" id="416568"/>
    <lineage>
        <taxon>Bacteria</taxon>
        <taxon>Bacillati</taxon>
        <taxon>Actinomycetota</taxon>
        <taxon>Actinomycetes</taxon>
        <taxon>Propionibacteriales</taxon>
        <taxon>Nocardioidaceae</taxon>
        <taxon>Aeromicrobium</taxon>
    </lineage>
</organism>
<gene>
    <name evidence="1" type="ORF">AFL01nite_05160</name>
</gene>
<evidence type="ECO:0000313" key="1">
    <source>
        <dbReference type="EMBL" id="GEO88189.1"/>
    </source>
</evidence>
<evidence type="ECO:0008006" key="3">
    <source>
        <dbReference type="Google" id="ProtNLM"/>
    </source>
</evidence>
<comment type="caution">
    <text evidence="1">The sequence shown here is derived from an EMBL/GenBank/DDBJ whole genome shotgun (WGS) entry which is preliminary data.</text>
</comment>
<dbReference type="RefSeq" id="WP_146825508.1">
    <property type="nucleotide sequence ID" value="NZ_BAAAYQ010000001.1"/>
</dbReference>